<keyword evidence="4 7" id="KW-0689">Ribosomal protein</keyword>
<evidence type="ECO:0000256" key="6">
    <source>
        <dbReference type="ARBA" id="ARBA00035197"/>
    </source>
</evidence>
<dbReference type="Gene3D" id="3.30.420.100">
    <property type="match status" value="1"/>
</dbReference>
<dbReference type="InterPro" id="IPR057268">
    <property type="entry name" value="Ribosomal_L18"/>
</dbReference>
<dbReference type="GO" id="GO:0008097">
    <property type="term" value="F:5S rRNA binding"/>
    <property type="evidence" value="ECO:0007669"/>
    <property type="project" value="TreeGrafter"/>
</dbReference>
<sequence length="121" mass="13719">MIKKESRNEARKRRHKRIRKKVFGTAERPRLNVFRSLKHIYAQIINDEEGRTLVAASTLDPAIRDSVKGCNIEAAEKVGELIAKRALEKGITKVAFDRGGYMYHGRVKALAEAARRAGLEF</sequence>
<protein>
    <recommendedName>
        <fullName evidence="6 7">Large ribosomal subunit protein uL18</fullName>
    </recommendedName>
</protein>
<gene>
    <name evidence="7 8" type="primary">rplR</name>
    <name evidence="8" type="ORF">AN618_17990</name>
</gene>
<organism evidence="8 9">
    <name type="scientific">Fervidicola ferrireducens</name>
    <dbReference type="NCBI Taxonomy" id="520764"/>
    <lineage>
        <taxon>Bacteria</taxon>
        <taxon>Bacillati</taxon>
        <taxon>Bacillota</taxon>
        <taxon>Clostridia</taxon>
        <taxon>Thermosediminibacterales</taxon>
        <taxon>Thermosediminibacteraceae</taxon>
        <taxon>Fervidicola</taxon>
    </lineage>
</organism>
<dbReference type="Proteomes" id="UP000070427">
    <property type="component" value="Unassembled WGS sequence"/>
</dbReference>
<dbReference type="RefSeq" id="WP_066354054.1">
    <property type="nucleotide sequence ID" value="NZ_LOED01000024.1"/>
</dbReference>
<dbReference type="InterPro" id="IPR005484">
    <property type="entry name" value="Ribosomal_uL18_bac/plant/anim"/>
</dbReference>
<evidence type="ECO:0000256" key="1">
    <source>
        <dbReference type="ARBA" id="ARBA00007116"/>
    </source>
</evidence>
<evidence type="ECO:0000256" key="7">
    <source>
        <dbReference type="HAMAP-Rule" id="MF_01337"/>
    </source>
</evidence>
<evidence type="ECO:0000313" key="9">
    <source>
        <dbReference type="Proteomes" id="UP000070427"/>
    </source>
</evidence>
<name>A0A140L582_9FIRM</name>
<keyword evidence="5 7" id="KW-0687">Ribonucleoprotein</keyword>
<keyword evidence="3 7" id="KW-0694">RNA-binding</keyword>
<dbReference type="GO" id="GO:0006412">
    <property type="term" value="P:translation"/>
    <property type="evidence" value="ECO:0007669"/>
    <property type="project" value="UniProtKB-UniRule"/>
</dbReference>
<keyword evidence="9" id="KW-1185">Reference proteome</keyword>
<dbReference type="OrthoDB" id="9810939at2"/>
<evidence type="ECO:0000256" key="3">
    <source>
        <dbReference type="ARBA" id="ARBA00022884"/>
    </source>
</evidence>
<dbReference type="PATRIC" id="fig|520764.3.peg.1935"/>
<dbReference type="InterPro" id="IPR004389">
    <property type="entry name" value="Ribosomal_uL18_bac-type"/>
</dbReference>
<dbReference type="PANTHER" id="PTHR12899">
    <property type="entry name" value="39S RIBOSOMAL PROTEIN L18, MITOCHONDRIAL"/>
    <property type="match status" value="1"/>
</dbReference>
<dbReference type="STRING" id="520764.AN618_17990"/>
<comment type="subunit">
    <text evidence="7">Part of the 50S ribosomal subunit; part of the 5S rRNA/L5/L18/L25 subcomplex. Contacts the 5S and 23S rRNAs.</text>
</comment>
<dbReference type="FunCoup" id="A0A140L582">
    <property type="interactions" value="412"/>
</dbReference>
<dbReference type="HAMAP" id="MF_01337_B">
    <property type="entry name" value="Ribosomal_uL18_B"/>
    <property type="match status" value="1"/>
</dbReference>
<dbReference type="EMBL" id="LOED01000024">
    <property type="protein sequence ID" value="KXG75707.1"/>
    <property type="molecule type" value="Genomic_DNA"/>
</dbReference>
<accession>A0A140L582</accession>
<comment type="function">
    <text evidence="7">This is one of the proteins that bind and probably mediate the attachment of the 5S RNA into the large ribosomal subunit, where it forms part of the central protuberance.</text>
</comment>
<dbReference type="CDD" id="cd00432">
    <property type="entry name" value="Ribosomal_L18_L5e"/>
    <property type="match status" value="1"/>
</dbReference>
<reference evidence="8 9" key="1">
    <citation type="submission" date="2015-12" db="EMBL/GenBank/DDBJ databases">
        <title>Draft genome sequnece of Fervidicola ferrireducens strain Y170.</title>
        <authorList>
            <person name="Patel B.K."/>
        </authorList>
    </citation>
    <scope>NUCLEOTIDE SEQUENCE [LARGE SCALE GENOMIC DNA]</scope>
    <source>
        <strain evidence="8 9">Y170</strain>
    </source>
</reference>
<comment type="caution">
    <text evidence="8">The sequence shown here is derived from an EMBL/GenBank/DDBJ whole genome shotgun (WGS) entry which is preliminary data.</text>
</comment>
<evidence type="ECO:0000256" key="2">
    <source>
        <dbReference type="ARBA" id="ARBA00022730"/>
    </source>
</evidence>
<dbReference type="InParanoid" id="A0A140L582"/>
<keyword evidence="2 7" id="KW-0699">rRNA-binding</keyword>
<dbReference type="SUPFAM" id="SSF53137">
    <property type="entry name" value="Translational machinery components"/>
    <property type="match status" value="1"/>
</dbReference>
<dbReference type="AlphaFoldDB" id="A0A140L582"/>
<proteinExistence type="inferred from homology"/>
<dbReference type="GO" id="GO:0003735">
    <property type="term" value="F:structural constituent of ribosome"/>
    <property type="evidence" value="ECO:0007669"/>
    <property type="project" value="InterPro"/>
</dbReference>
<dbReference type="FunFam" id="3.30.420.100:FF:000001">
    <property type="entry name" value="50S ribosomal protein L18"/>
    <property type="match status" value="1"/>
</dbReference>
<dbReference type="GO" id="GO:0022625">
    <property type="term" value="C:cytosolic large ribosomal subunit"/>
    <property type="evidence" value="ECO:0007669"/>
    <property type="project" value="TreeGrafter"/>
</dbReference>
<dbReference type="PANTHER" id="PTHR12899:SF3">
    <property type="entry name" value="LARGE RIBOSOMAL SUBUNIT PROTEIN UL18M"/>
    <property type="match status" value="1"/>
</dbReference>
<evidence type="ECO:0000256" key="5">
    <source>
        <dbReference type="ARBA" id="ARBA00023274"/>
    </source>
</evidence>
<dbReference type="Pfam" id="PF00861">
    <property type="entry name" value="Ribosomal_L18p"/>
    <property type="match status" value="1"/>
</dbReference>
<dbReference type="NCBIfam" id="TIGR00060">
    <property type="entry name" value="L18_bact"/>
    <property type="match status" value="1"/>
</dbReference>
<comment type="similarity">
    <text evidence="1 7">Belongs to the universal ribosomal protein uL18 family.</text>
</comment>
<evidence type="ECO:0000313" key="8">
    <source>
        <dbReference type="EMBL" id="KXG75707.1"/>
    </source>
</evidence>
<evidence type="ECO:0000256" key="4">
    <source>
        <dbReference type="ARBA" id="ARBA00022980"/>
    </source>
</evidence>